<sequence length="591" mass="68424">MPLKITSSKIYNDKKIKGTQINYINIPLFDYNVLKEDFKIAKHLKEIDTIDFTGVNGIILKTSKFHTALIASQYIIRKYEQDNKTIYDFCELNDCEVEIYKNSRQTKLPIVEAKNHFDSPYSFTSYEFSPIPKLIDDDDFNISHNTHFGSYKDYEFPIIIHQTTQPYISHINQLNEEKRFIIYIIEENLSNSPFSNTDINEFINNLLFETNFEYIEINEPDISYYESFLLQLIGENGYKLDKNINTTDIISNLMSFRKNLFLGLEDINTLVSKITKKKGKNSLLLTSRDFNIVNNSNSLNKENTNDPFKVLNNMIGLKDVKEQIKRLVCQFKYESERRKNNLTTSLTHKALVFMGNPGTAKTTVARLLGQILCAEGILENNIFVEVSRKDLIGKYVGWTSNIVADVFEKAKGGTLFIDEAYSLLDENGSASFSSEALSEIIQQMENNPDTLVIFAGYTKEMIDFIERANTGLRSRITAIIEFKDYSNQEMFDIFNYMLKQENYHLDDYERTKNIIYNFLNEINKLQSTNLGNGRLMRKLFKTAIEYKSINNPLDFNTINISEIELATKALLNNEKLLSKRNEVNKSIGFLK</sequence>
<dbReference type="PANTHER" id="PTHR43392:SF2">
    <property type="entry name" value="AAA-TYPE ATPASE FAMILY PROTEIN _ ANKYRIN REPEAT FAMILY PROTEIN"/>
    <property type="match status" value="1"/>
</dbReference>
<reference evidence="6" key="1">
    <citation type="submission" date="2016-11" db="EMBL/GenBank/DDBJ databases">
        <authorList>
            <person name="Varghese N."/>
            <person name="Submissions S."/>
        </authorList>
    </citation>
    <scope>NUCLEOTIDE SEQUENCE [LARGE SCALE GENOMIC DNA]</scope>
    <source>
        <strain evidence="6">DSM 10124</strain>
    </source>
</reference>
<dbReference type="Gene3D" id="3.40.50.300">
    <property type="entry name" value="P-loop containing nucleotide triphosphate hydrolases"/>
    <property type="match status" value="1"/>
</dbReference>
<dbReference type="FunFam" id="3.40.50.300:FF:000216">
    <property type="entry name" value="Type VII secretion ATPase EccA"/>
    <property type="match status" value="1"/>
</dbReference>
<evidence type="ECO:0000256" key="3">
    <source>
        <dbReference type="ARBA" id="ARBA00022840"/>
    </source>
</evidence>
<dbReference type="RefSeq" id="WP_073247724.1">
    <property type="nucleotide sequence ID" value="NZ_FQVG01000003.1"/>
</dbReference>
<comment type="similarity">
    <text evidence="1">Belongs to the CbxX/CfxQ family.</text>
</comment>
<evidence type="ECO:0000256" key="2">
    <source>
        <dbReference type="ARBA" id="ARBA00022741"/>
    </source>
</evidence>
<dbReference type="InterPro" id="IPR003593">
    <property type="entry name" value="AAA+_ATPase"/>
</dbReference>
<dbReference type="Gene3D" id="1.10.8.60">
    <property type="match status" value="1"/>
</dbReference>
<dbReference type="InterPro" id="IPR003959">
    <property type="entry name" value="ATPase_AAA_core"/>
</dbReference>
<dbReference type="InterPro" id="IPR050773">
    <property type="entry name" value="CbxX/CfxQ_RuBisCO_ESX"/>
</dbReference>
<name>A0A1M4T5D8_9CLOT</name>
<evidence type="ECO:0000313" key="6">
    <source>
        <dbReference type="Proteomes" id="UP000184423"/>
    </source>
</evidence>
<keyword evidence="3" id="KW-0067">ATP-binding</keyword>
<dbReference type="GO" id="GO:0005524">
    <property type="term" value="F:ATP binding"/>
    <property type="evidence" value="ECO:0007669"/>
    <property type="project" value="UniProtKB-KW"/>
</dbReference>
<protein>
    <submittedName>
        <fullName evidence="5">ATPase family associated with various cellular activities (AAA)</fullName>
    </submittedName>
</protein>
<dbReference type="CDD" id="cd00009">
    <property type="entry name" value="AAA"/>
    <property type="match status" value="1"/>
</dbReference>
<organism evidence="5 6">
    <name type="scientific">Caloramator proteoclasticus DSM 10124</name>
    <dbReference type="NCBI Taxonomy" id="1121262"/>
    <lineage>
        <taxon>Bacteria</taxon>
        <taxon>Bacillati</taxon>
        <taxon>Bacillota</taxon>
        <taxon>Clostridia</taxon>
        <taxon>Eubacteriales</taxon>
        <taxon>Clostridiaceae</taxon>
        <taxon>Caloramator</taxon>
    </lineage>
</organism>
<evidence type="ECO:0000313" key="5">
    <source>
        <dbReference type="EMBL" id="SHE39762.1"/>
    </source>
</evidence>
<evidence type="ECO:0000256" key="1">
    <source>
        <dbReference type="ARBA" id="ARBA00010378"/>
    </source>
</evidence>
<dbReference type="PANTHER" id="PTHR43392">
    <property type="entry name" value="AAA-TYPE ATPASE FAMILY PROTEIN / ANKYRIN REPEAT FAMILY PROTEIN"/>
    <property type="match status" value="1"/>
</dbReference>
<evidence type="ECO:0000259" key="4">
    <source>
        <dbReference type="SMART" id="SM00382"/>
    </source>
</evidence>
<gene>
    <name evidence="5" type="ORF">SAMN02746091_00322</name>
</gene>
<keyword evidence="6" id="KW-1185">Reference proteome</keyword>
<dbReference type="Proteomes" id="UP000184423">
    <property type="component" value="Unassembled WGS sequence"/>
</dbReference>
<proteinExistence type="inferred from homology"/>
<accession>A0A1M4T5D8</accession>
<dbReference type="PRINTS" id="PR00819">
    <property type="entry name" value="CBXCFQXSUPER"/>
</dbReference>
<dbReference type="InterPro" id="IPR000641">
    <property type="entry name" value="CbxX/CfxQ"/>
</dbReference>
<dbReference type="AlphaFoldDB" id="A0A1M4T5D8"/>
<dbReference type="SUPFAM" id="SSF52540">
    <property type="entry name" value="P-loop containing nucleoside triphosphate hydrolases"/>
    <property type="match status" value="1"/>
</dbReference>
<feature type="domain" description="AAA+ ATPase" evidence="4">
    <location>
        <begin position="347"/>
        <end position="486"/>
    </location>
</feature>
<dbReference type="GO" id="GO:0016887">
    <property type="term" value="F:ATP hydrolysis activity"/>
    <property type="evidence" value="ECO:0007669"/>
    <property type="project" value="InterPro"/>
</dbReference>
<keyword evidence="2" id="KW-0547">Nucleotide-binding</keyword>
<dbReference type="Pfam" id="PF00004">
    <property type="entry name" value="AAA"/>
    <property type="match status" value="1"/>
</dbReference>
<dbReference type="InterPro" id="IPR027417">
    <property type="entry name" value="P-loop_NTPase"/>
</dbReference>
<dbReference type="EMBL" id="FQVG01000003">
    <property type="protein sequence ID" value="SHE39762.1"/>
    <property type="molecule type" value="Genomic_DNA"/>
</dbReference>
<dbReference type="SMART" id="SM00382">
    <property type="entry name" value="AAA"/>
    <property type="match status" value="1"/>
</dbReference>